<protein>
    <submittedName>
        <fullName evidence="1">OstA family protein</fullName>
    </submittedName>
</protein>
<dbReference type="Proteomes" id="UP000180235">
    <property type="component" value="Chromosome"/>
</dbReference>
<keyword evidence="2" id="KW-1185">Reference proteome</keyword>
<dbReference type="InterPro" id="IPR050218">
    <property type="entry name" value="LptD"/>
</dbReference>
<dbReference type="KEGG" id="glt:GlitD10_1138"/>
<dbReference type="PANTHER" id="PTHR30189:SF1">
    <property type="entry name" value="LPS-ASSEMBLY PROTEIN LPTD"/>
    <property type="match status" value="1"/>
</dbReference>
<proteinExistence type="predicted"/>
<name>A0A1J0AC01_9CYAN</name>
<dbReference type="PANTHER" id="PTHR30189">
    <property type="entry name" value="LPS-ASSEMBLY PROTEIN"/>
    <property type="match status" value="1"/>
</dbReference>
<dbReference type="STRING" id="1188229.GlitD10_1138"/>
<organism evidence="1 2">
    <name type="scientific">Gloeomargarita lithophora Alchichica-D10</name>
    <dbReference type="NCBI Taxonomy" id="1188229"/>
    <lineage>
        <taxon>Bacteria</taxon>
        <taxon>Bacillati</taxon>
        <taxon>Cyanobacteriota</taxon>
        <taxon>Cyanophyceae</taxon>
        <taxon>Gloeomargaritales</taxon>
        <taxon>Gloeomargaritaceae</taxon>
        <taxon>Gloeomargarita</taxon>
    </lineage>
</organism>
<dbReference type="GO" id="GO:0009279">
    <property type="term" value="C:cell outer membrane"/>
    <property type="evidence" value="ECO:0007669"/>
    <property type="project" value="TreeGrafter"/>
</dbReference>
<dbReference type="OrthoDB" id="441598at2"/>
<evidence type="ECO:0000313" key="1">
    <source>
        <dbReference type="EMBL" id="APB33458.1"/>
    </source>
</evidence>
<accession>A0A1J0AC01</accession>
<sequence length="630" mass="70599">MPYFAPIPPGTSSQVMALQDVRPASLQDIDYTSLPSWERIVQAIDPKERVEVDADRQTFNEQTQVFTATGNAVMRRRGAVLEADEIEVNLITRKATAIGEEVVFTRGDQVLRGKRLDYDLDAESGVFYQVRGGVRLQEADRGTNLMDAPVLVDPVAPPRAVLPQTAFERPGRGLQRFMADELTFDSKGGGTATNLRLTNDPFDPPELELQTRKATLTRLPNGDSEFRAKGGQLAFDRQIAVPLLRDRVVISRRRRDPLPFELGYDQRDLGGVFFSRTFDLVDDRNITFQITPIFLLQRTIERGFSLGGNFGLRSRLVADVARDTTVKLDGLLTRLDFRDTDERLRAQFRIEHRWLQVNSVIADAAYRQRVFNGSLGFEDVQFGAGVALASNEPITLDKARTTQLQYLLSARIIEANSDDTNDPDGQVLRTLGRYQGAIALTRGITLWQGKALPPTATQGLRFSPRPLTPSLSFSTGVSSINNFYSNGTTQIVLGGDIGFSGQFGHFAKNWFDYTAFNIFYSPRFRLTQESPFFFDRRVDQQVVNFFLAQQVYGPLRATANIAVSLDNGGVQVIDATYGLEYSRRTYGVSVFFNPERASGGILFRLNEFNWAGNPEPFLDRDQIAPRLDVQ</sequence>
<dbReference type="InterPro" id="IPR022244">
    <property type="entry name" value="DUF3769"/>
</dbReference>
<gene>
    <name evidence="1" type="ORF">GlitD10_1138</name>
</gene>
<dbReference type="GO" id="GO:1990351">
    <property type="term" value="C:transporter complex"/>
    <property type="evidence" value="ECO:0007669"/>
    <property type="project" value="TreeGrafter"/>
</dbReference>
<dbReference type="AlphaFoldDB" id="A0A1J0AC01"/>
<dbReference type="Pfam" id="PF12600">
    <property type="entry name" value="DUF3769"/>
    <property type="match status" value="1"/>
</dbReference>
<evidence type="ECO:0000313" key="2">
    <source>
        <dbReference type="Proteomes" id="UP000180235"/>
    </source>
</evidence>
<dbReference type="Gene3D" id="2.60.450.10">
    <property type="entry name" value="Lipopolysaccharide (LPS) transport protein A like domain"/>
    <property type="match status" value="1"/>
</dbReference>
<dbReference type="RefSeq" id="WP_071454040.1">
    <property type="nucleotide sequence ID" value="NZ_CP017675.1"/>
</dbReference>
<reference evidence="1 2" key="1">
    <citation type="submission" date="2016-10" db="EMBL/GenBank/DDBJ databases">
        <title>Description of Gloeomargarita lithophora gen. nov., sp. nov., a thylakoid-bearing basal-branching cyanobacterium with intracellular carbonates, and proposal for Gloeomargaritales ord. nov.</title>
        <authorList>
            <person name="Moreira D."/>
            <person name="Tavera R."/>
            <person name="Benzerara K."/>
            <person name="Skouri-Panet F."/>
            <person name="Couradeau E."/>
            <person name="Gerard E."/>
            <person name="Loussert C."/>
            <person name="Novelo E."/>
            <person name="Zivanovic Y."/>
            <person name="Lopez-Garcia P."/>
        </authorList>
    </citation>
    <scope>NUCLEOTIDE SEQUENCE [LARGE SCALE GENOMIC DNA]</scope>
    <source>
        <strain evidence="1 2">D10</strain>
    </source>
</reference>
<dbReference type="EMBL" id="CP017675">
    <property type="protein sequence ID" value="APB33458.1"/>
    <property type="molecule type" value="Genomic_DNA"/>
</dbReference>